<evidence type="ECO:0000256" key="2">
    <source>
        <dbReference type="ARBA" id="ARBA00023125"/>
    </source>
</evidence>
<dbReference type="GO" id="GO:0006310">
    <property type="term" value="P:DNA recombination"/>
    <property type="evidence" value="ECO:0007669"/>
    <property type="project" value="UniProtKB-KW"/>
</dbReference>
<dbReference type="InterPro" id="IPR002104">
    <property type="entry name" value="Integrase_catalytic"/>
</dbReference>
<evidence type="ECO:0000313" key="8">
    <source>
        <dbReference type="Proteomes" id="UP000183203"/>
    </source>
</evidence>
<protein>
    <submittedName>
        <fullName evidence="7">Site-specific recombinase XerD</fullName>
    </submittedName>
</protein>
<name>A0A1G6NPY8_9MICO</name>
<evidence type="ECO:0000259" key="5">
    <source>
        <dbReference type="PROSITE" id="PS51898"/>
    </source>
</evidence>
<dbReference type="InterPro" id="IPR050090">
    <property type="entry name" value="Tyrosine_recombinase_XerCD"/>
</dbReference>
<dbReference type="AlphaFoldDB" id="A0A1G6NPY8"/>
<evidence type="ECO:0000256" key="4">
    <source>
        <dbReference type="PROSITE-ProRule" id="PRU01248"/>
    </source>
</evidence>
<dbReference type="Proteomes" id="UP000183203">
    <property type="component" value="Unassembled WGS sequence"/>
</dbReference>
<evidence type="ECO:0000313" key="7">
    <source>
        <dbReference type="EMBL" id="SDC69953.1"/>
    </source>
</evidence>
<gene>
    <name evidence="7" type="ORF">SAMN05216418_2813</name>
</gene>
<dbReference type="RefSeq" id="WP_058232947.1">
    <property type="nucleotide sequence ID" value="NZ_FMYG01000006.1"/>
</dbReference>
<evidence type="ECO:0000259" key="6">
    <source>
        <dbReference type="PROSITE" id="PS51900"/>
    </source>
</evidence>
<dbReference type="Gene3D" id="1.10.443.10">
    <property type="entry name" value="Intergrase catalytic core"/>
    <property type="match status" value="1"/>
</dbReference>
<dbReference type="OrthoDB" id="4326943at2"/>
<dbReference type="PANTHER" id="PTHR30349">
    <property type="entry name" value="PHAGE INTEGRASE-RELATED"/>
    <property type="match status" value="1"/>
</dbReference>
<dbReference type="InterPro" id="IPR010998">
    <property type="entry name" value="Integrase_recombinase_N"/>
</dbReference>
<comment type="similarity">
    <text evidence="1">Belongs to the 'phage' integrase family.</text>
</comment>
<evidence type="ECO:0000256" key="3">
    <source>
        <dbReference type="ARBA" id="ARBA00023172"/>
    </source>
</evidence>
<dbReference type="GO" id="GO:0015074">
    <property type="term" value="P:DNA integration"/>
    <property type="evidence" value="ECO:0007669"/>
    <property type="project" value="InterPro"/>
</dbReference>
<dbReference type="Pfam" id="PF00589">
    <property type="entry name" value="Phage_integrase"/>
    <property type="match status" value="1"/>
</dbReference>
<sequence length="381" mass="42856">MARPPMPVGTWGTINRVQLGPGQWVARARFRDYDGVTRIVERGGPSGQKAENALKEALRDRARLPAEDLTPETRLSRVVEEWTKELERRDVSDGTKDLYRRNMKHIVRGMGGLQVREVTVPAVDRFLEALMVNSGPETARLCRVVLRGICGLAVRKGAMPLNPVRDAVSIPRKAAEPRTLDVAEVVRARAQLAEWDARLTNGGALRRTDIADPVDMILGTGIRTGEVFALRWDQDVHLVDIPYIEVTGTVKEITGKGLYRQGYAKTEMSHRRLILPPFLVDALTERTRDSEFVFPSVTGTLRSPNNFRTQWRKFRAAHGYEDWVTPRTFRKAVATLVATEADDETAAGQLGHESPKITKRHYIRRLHEGPDVRSILELFAS</sequence>
<proteinExistence type="inferred from homology"/>
<dbReference type="InterPro" id="IPR013762">
    <property type="entry name" value="Integrase-like_cat_sf"/>
</dbReference>
<accession>A0A1G6NPY8</accession>
<reference evidence="7 8" key="1">
    <citation type="submission" date="2016-09" db="EMBL/GenBank/DDBJ databases">
        <authorList>
            <person name="Capua I."/>
            <person name="De Benedictis P."/>
            <person name="Joannis T."/>
            <person name="Lombin L.H."/>
            <person name="Cattoli G."/>
        </authorList>
    </citation>
    <scope>NUCLEOTIDE SEQUENCE [LARGE SCALE GENOMIC DNA]</scope>
    <source>
        <strain evidence="7 8">NIO-1002</strain>
    </source>
</reference>
<keyword evidence="2 4" id="KW-0238">DNA-binding</keyword>
<dbReference type="EMBL" id="FMYG01000006">
    <property type="protein sequence ID" value="SDC69953.1"/>
    <property type="molecule type" value="Genomic_DNA"/>
</dbReference>
<dbReference type="PANTHER" id="PTHR30349:SF64">
    <property type="entry name" value="PROPHAGE INTEGRASE INTD-RELATED"/>
    <property type="match status" value="1"/>
</dbReference>
<feature type="domain" description="Core-binding (CB)" evidence="6">
    <location>
        <begin position="73"/>
        <end position="154"/>
    </location>
</feature>
<dbReference type="SUPFAM" id="SSF56349">
    <property type="entry name" value="DNA breaking-rejoining enzymes"/>
    <property type="match status" value="1"/>
</dbReference>
<dbReference type="PROSITE" id="PS51900">
    <property type="entry name" value="CB"/>
    <property type="match status" value="1"/>
</dbReference>
<dbReference type="STRING" id="993073.AS029_12670"/>
<dbReference type="InterPro" id="IPR044068">
    <property type="entry name" value="CB"/>
</dbReference>
<evidence type="ECO:0000256" key="1">
    <source>
        <dbReference type="ARBA" id="ARBA00008857"/>
    </source>
</evidence>
<feature type="domain" description="Tyr recombinase" evidence="5">
    <location>
        <begin position="175"/>
        <end position="377"/>
    </location>
</feature>
<dbReference type="GO" id="GO:0003677">
    <property type="term" value="F:DNA binding"/>
    <property type="evidence" value="ECO:0007669"/>
    <property type="project" value="UniProtKB-UniRule"/>
</dbReference>
<dbReference type="PROSITE" id="PS51898">
    <property type="entry name" value="TYR_RECOMBINASE"/>
    <property type="match status" value="1"/>
</dbReference>
<dbReference type="InterPro" id="IPR011010">
    <property type="entry name" value="DNA_brk_join_enz"/>
</dbReference>
<keyword evidence="3" id="KW-0233">DNA recombination</keyword>
<dbReference type="Gene3D" id="1.10.150.130">
    <property type="match status" value="1"/>
</dbReference>
<organism evidence="7 8">
    <name type="scientific">Microbacterium enclense</name>
    <dbReference type="NCBI Taxonomy" id="993073"/>
    <lineage>
        <taxon>Bacteria</taxon>
        <taxon>Bacillati</taxon>
        <taxon>Actinomycetota</taxon>
        <taxon>Actinomycetes</taxon>
        <taxon>Micrococcales</taxon>
        <taxon>Microbacteriaceae</taxon>
        <taxon>Microbacterium</taxon>
    </lineage>
</organism>